<dbReference type="EMBL" id="BKAG01000003">
    <property type="protein sequence ID" value="GEP41308.1"/>
    <property type="molecule type" value="Genomic_DNA"/>
</dbReference>
<evidence type="ECO:0000313" key="1">
    <source>
        <dbReference type="EMBL" id="GEP41308.1"/>
    </source>
</evidence>
<evidence type="ECO:0000313" key="2">
    <source>
        <dbReference type="Proteomes" id="UP000321577"/>
    </source>
</evidence>
<sequence length="294" mass="31840">MVLTGCLELEEKYLVNPDGSGKFIITCLLDMQKFPGAEGSRAALPSAEEWLQGLVRESKGVDVWASASVESKADGKVFIKAEGYFKSLNRLDFGGPHPLVLAEPALEQAGLKASPLLEPRGFIGTAHLSGRPERPRQLTTRASMIMTALLDTIPPASTPTNEPLETIEGNIGKNLPQLFDVLADARYTALFNFGDATVKSTSGFEQVNPHTVRMDVKLGQLARRADGAHALITSGTKPSQSRTFLLDLLNIPFTRSPSPPAAIIEGEQVVFDYLTESEKAKEAQSPELKRLLAK</sequence>
<name>A0A512M3M5_9BACT</name>
<gene>
    <name evidence="1" type="ORF">BGE01nite_05990</name>
</gene>
<dbReference type="AlphaFoldDB" id="A0A512M3M5"/>
<dbReference type="Proteomes" id="UP000321577">
    <property type="component" value="Unassembled WGS sequence"/>
</dbReference>
<organism evidence="1 2">
    <name type="scientific">Brevifollis gellanilyticus</name>
    <dbReference type="NCBI Taxonomy" id="748831"/>
    <lineage>
        <taxon>Bacteria</taxon>
        <taxon>Pseudomonadati</taxon>
        <taxon>Verrucomicrobiota</taxon>
        <taxon>Verrucomicrobiia</taxon>
        <taxon>Verrucomicrobiales</taxon>
        <taxon>Verrucomicrobiaceae</taxon>
    </lineage>
</organism>
<protein>
    <submittedName>
        <fullName evidence="1">Uncharacterized protein</fullName>
    </submittedName>
</protein>
<comment type="caution">
    <text evidence="1">The sequence shown here is derived from an EMBL/GenBank/DDBJ whole genome shotgun (WGS) entry which is preliminary data.</text>
</comment>
<proteinExistence type="predicted"/>
<accession>A0A512M3M5</accession>
<reference evidence="1 2" key="1">
    <citation type="submission" date="2019-07" db="EMBL/GenBank/DDBJ databases">
        <title>Whole genome shotgun sequence of Brevifollis gellanilyticus NBRC 108608.</title>
        <authorList>
            <person name="Hosoyama A."/>
            <person name="Uohara A."/>
            <person name="Ohji S."/>
            <person name="Ichikawa N."/>
        </authorList>
    </citation>
    <scope>NUCLEOTIDE SEQUENCE [LARGE SCALE GENOMIC DNA]</scope>
    <source>
        <strain evidence="1 2">NBRC 108608</strain>
    </source>
</reference>
<keyword evidence="2" id="KW-1185">Reference proteome</keyword>